<sequence length="150" mass="17714">VLNYYNYIRWVHNAPALTVDRDLENSAGYWAQYVANHPAPSCLYHNQLGGQNIYFAWQEREMSEYDLAHATIKAFYSEQKFYDYSRPNFNHAASHFTNLIWKATRRVGISVYWKYFYNQHGGCHVQGYPSRPLLGYMVVINEWPRGNTMT</sequence>
<feature type="non-terminal residue" evidence="2">
    <location>
        <position position="150"/>
    </location>
</feature>
<dbReference type="InterPro" id="IPR014044">
    <property type="entry name" value="CAP_dom"/>
</dbReference>
<gene>
    <name evidence="2" type="ORF">PMAYCL1PPCAC_16076</name>
</gene>
<reference evidence="3" key="1">
    <citation type="submission" date="2022-10" db="EMBL/GenBank/DDBJ databases">
        <title>Genome assembly of Pristionchus species.</title>
        <authorList>
            <person name="Yoshida K."/>
            <person name="Sommer R.J."/>
        </authorList>
    </citation>
    <scope>NUCLEOTIDE SEQUENCE [LARGE SCALE GENOMIC DNA]</scope>
    <source>
        <strain evidence="3">RS5460</strain>
    </source>
</reference>
<organism evidence="2 3">
    <name type="scientific">Pristionchus mayeri</name>
    <dbReference type="NCBI Taxonomy" id="1317129"/>
    <lineage>
        <taxon>Eukaryota</taxon>
        <taxon>Metazoa</taxon>
        <taxon>Ecdysozoa</taxon>
        <taxon>Nematoda</taxon>
        <taxon>Chromadorea</taxon>
        <taxon>Rhabditida</taxon>
        <taxon>Rhabditina</taxon>
        <taxon>Diplogasteromorpha</taxon>
        <taxon>Diplogasteroidea</taxon>
        <taxon>Neodiplogasteridae</taxon>
        <taxon>Pristionchus</taxon>
    </lineage>
</organism>
<feature type="domain" description="SCP" evidence="1">
    <location>
        <begin position="1"/>
        <end position="150"/>
    </location>
</feature>
<dbReference type="SUPFAM" id="SSF55797">
    <property type="entry name" value="PR-1-like"/>
    <property type="match status" value="1"/>
</dbReference>
<evidence type="ECO:0000313" key="3">
    <source>
        <dbReference type="Proteomes" id="UP001328107"/>
    </source>
</evidence>
<accession>A0AAN5CK86</accession>
<dbReference type="EMBL" id="BTRK01000004">
    <property type="protein sequence ID" value="GMR45881.1"/>
    <property type="molecule type" value="Genomic_DNA"/>
</dbReference>
<evidence type="ECO:0000313" key="2">
    <source>
        <dbReference type="EMBL" id="GMR45881.1"/>
    </source>
</evidence>
<name>A0AAN5CK86_9BILA</name>
<dbReference type="InterPro" id="IPR001283">
    <property type="entry name" value="CRISP-related"/>
</dbReference>
<dbReference type="Proteomes" id="UP001328107">
    <property type="component" value="Unassembled WGS sequence"/>
</dbReference>
<comment type="caution">
    <text evidence="2">The sequence shown here is derived from an EMBL/GenBank/DDBJ whole genome shotgun (WGS) entry which is preliminary data.</text>
</comment>
<dbReference type="Gene3D" id="3.40.33.10">
    <property type="entry name" value="CAP"/>
    <property type="match status" value="1"/>
</dbReference>
<dbReference type="Pfam" id="PF00188">
    <property type="entry name" value="CAP"/>
    <property type="match status" value="1"/>
</dbReference>
<dbReference type="PANTHER" id="PTHR10334">
    <property type="entry name" value="CYSTEINE-RICH SECRETORY PROTEIN-RELATED"/>
    <property type="match status" value="1"/>
</dbReference>
<evidence type="ECO:0000259" key="1">
    <source>
        <dbReference type="SMART" id="SM00198"/>
    </source>
</evidence>
<feature type="non-terminal residue" evidence="2">
    <location>
        <position position="1"/>
    </location>
</feature>
<proteinExistence type="predicted"/>
<dbReference type="AlphaFoldDB" id="A0AAN5CK86"/>
<keyword evidence="3" id="KW-1185">Reference proteome</keyword>
<dbReference type="InterPro" id="IPR035940">
    <property type="entry name" value="CAP_sf"/>
</dbReference>
<protein>
    <recommendedName>
        <fullName evidence="1">SCP domain-containing protein</fullName>
    </recommendedName>
</protein>
<dbReference type="SMART" id="SM00198">
    <property type="entry name" value="SCP"/>
    <property type="match status" value="1"/>
</dbReference>